<proteinExistence type="inferred from homology"/>
<comment type="similarity">
    <text evidence="1">Belongs to the catalase family.</text>
</comment>
<comment type="cofactor">
    <cofactor evidence="10">
        <name>heme</name>
        <dbReference type="ChEBI" id="CHEBI:30413"/>
    </cofactor>
</comment>
<dbReference type="InterPro" id="IPR020835">
    <property type="entry name" value="Catalase_sf"/>
</dbReference>
<keyword evidence="6 10" id="KW-0408">Iron</keyword>
<keyword evidence="3 10" id="KW-0349">Heme</keyword>
<gene>
    <name evidence="12" type="ORF">EHS24_009252</name>
</gene>
<dbReference type="STRING" id="105984.A0A427XLE2"/>
<feature type="binding site" description="axial binding residue" evidence="10">
    <location>
        <position position="346"/>
    </location>
    <ligand>
        <name>heme</name>
        <dbReference type="ChEBI" id="CHEBI:30413"/>
    </ligand>
    <ligandPart>
        <name>Fe</name>
        <dbReference type="ChEBI" id="CHEBI:18248"/>
    </ligandPart>
</feature>
<evidence type="ECO:0000256" key="5">
    <source>
        <dbReference type="ARBA" id="ARBA00023002"/>
    </source>
</evidence>
<dbReference type="Proteomes" id="UP000279236">
    <property type="component" value="Unassembled WGS sequence"/>
</dbReference>
<evidence type="ECO:0000256" key="10">
    <source>
        <dbReference type="PIRSR" id="PIRSR038928-2"/>
    </source>
</evidence>
<sequence length="499" mass="55919">MPASNQSVPTYTLGEGCPIADPSTQQRFGNEVPIRGLMLLQDTQLIETLAHFSRERIPERTVHAAAVGAWGELEVTHDNSWLTSAKYLNGIGKKSKVLWRLSTVGPERGSADTVRDVRGWGMKVFTEEGNQDFVFNDIPVFFIRDPIKFPSVNRSHKRLPDRNVPSSSMFWDFHTQNQEGIHALMILFSERGIPNSVRELNGYSGSTYKFTKDDGTFNYVKIHFKSNQGVKGMDRQRAAKLAGEDPNYHSNDLWNAIDSGDFPSWTMCVQVMSPEQAQTYRWNIFDMTKVWPHDDFPLQPIAKFTLNKNPDNYFSDIEQAAFSPSTMVPGFAPSLDPMLQARMFAYPDAARYRLGVNYQQLPCNRPVAPVYSPYERDGAMRHATNYGGDPNYIRSTLKEVNFAGKLGSQGFSTGCDHDNWAGQTAAFTSEVTDDDFVQATMFWEMLGKQPGQQEALVGNLVADIGGAIPRIQAATVDMFARVHKDLGKALRDGLAKNTK</sequence>
<evidence type="ECO:0000256" key="9">
    <source>
        <dbReference type="PIRSR" id="PIRSR038928-1"/>
    </source>
</evidence>
<dbReference type="GO" id="GO:0042542">
    <property type="term" value="P:response to hydrogen peroxide"/>
    <property type="evidence" value="ECO:0007669"/>
    <property type="project" value="TreeGrafter"/>
</dbReference>
<feature type="active site" evidence="9">
    <location>
        <position position="63"/>
    </location>
</feature>
<evidence type="ECO:0000259" key="11">
    <source>
        <dbReference type="SMART" id="SM01060"/>
    </source>
</evidence>
<comment type="function">
    <text evidence="8">Catalyzes the degradation of hydrogen peroxide (H(2)O(2)) generated by peroxisomal oxidases to water and oxygen, thereby protecting cells from the toxic effects of hydrogen peroxide.</text>
</comment>
<keyword evidence="2" id="KW-0575">Peroxidase</keyword>
<dbReference type="Gene3D" id="2.40.180.10">
    <property type="entry name" value="Catalase core domain"/>
    <property type="match status" value="1"/>
</dbReference>
<dbReference type="GO" id="GO:0046872">
    <property type="term" value="F:metal ion binding"/>
    <property type="evidence" value="ECO:0007669"/>
    <property type="project" value="UniProtKB-KW"/>
</dbReference>
<comment type="caution">
    <text evidence="12">The sequence shown here is derived from an EMBL/GenBank/DDBJ whole genome shotgun (WGS) entry which is preliminary data.</text>
</comment>
<dbReference type="CDD" id="cd08157">
    <property type="entry name" value="catalase_fungal"/>
    <property type="match status" value="1"/>
</dbReference>
<dbReference type="PANTHER" id="PTHR11465:SF26">
    <property type="entry name" value="CATALASE 2"/>
    <property type="match status" value="1"/>
</dbReference>
<dbReference type="SMART" id="SM01060">
    <property type="entry name" value="Catalase"/>
    <property type="match status" value="1"/>
</dbReference>
<dbReference type="PANTHER" id="PTHR11465">
    <property type="entry name" value="CATALASE"/>
    <property type="match status" value="1"/>
</dbReference>
<dbReference type="AlphaFoldDB" id="A0A427XLE2"/>
<keyword evidence="13" id="KW-1185">Reference proteome</keyword>
<dbReference type="InterPro" id="IPR010582">
    <property type="entry name" value="Catalase_immune_responsive"/>
</dbReference>
<dbReference type="PRINTS" id="PR00067">
    <property type="entry name" value="CATALASE"/>
</dbReference>
<reference evidence="12 13" key="1">
    <citation type="submission" date="2018-11" db="EMBL/GenBank/DDBJ databases">
        <title>Genome sequence of Apiotrichum porosum DSM 27194.</title>
        <authorList>
            <person name="Aliyu H."/>
            <person name="Gorte O."/>
            <person name="Ochsenreither K."/>
        </authorList>
    </citation>
    <scope>NUCLEOTIDE SEQUENCE [LARGE SCALE GENOMIC DNA]</scope>
    <source>
        <strain evidence="12 13">DSM 27194</strain>
    </source>
</reference>
<dbReference type="FunFam" id="2.40.180.10:FF:000001">
    <property type="entry name" value="Catalase"/>
    <property type="match status" value="1"/>
</dbReference>
<dbReference type="SUPFAM" id="SSF56634">
    <property type="entry name" value="Heme-dependent catalase-like"/>
    <property type="match status" value="1"/>
</dbReference>
<dbReference type="PIRSF" id="PIRSF038928">
    <property type="entry name" value="Catalase_clade1-3"/>
    <property type="match status" value="1"/>
</dbReference>
<accession>A0A427XLE2</accession>
<dbReference type="PROSITE" id="PS51402">
    <property type="entry name" value="CATALASE_3"/>
    <property type="match status" value="1"/>
</dbReference>
<keyword evidence="7" id="KW-0376">Hydrogen peroxide</keyword>
<keyword evidence="5" id="KW-0560">Oxidoreductase</keyword>
<dbReference type="InterPro" id="IPR018028">
    <property type="entry name" value="Catalase"/>
</dbReference>
<evidence type="ECO:0000256" key="3">
    <source>
        <dbReference type="ARBA" id="ARBA00022617"/>
    </source>
</evidence>
<organism evidence="12 13">
    <name type="scientific">Apiotrichum porosum</name>
    <dbReference type="NCBI Taxonomy" id="105984"/>
    <lineage>
        <taxon>Eukaryota</taxon>
        <taxon>Fungi</taxon>
        <taxon>Dikarya</taxon>
        <taxon>Basidiomycota</taxon>
        <taxon>Agaricomycotina</taxon>
        <taxon>Tremellomycetes</taxon>
        <taxon>Trichosporonales</taxon>
        <taxon>Trichosporonaceae</taxon>
        <taxon>Apiotrichum</taxon>
    </lineage>
</organism>
<feature type="active site" evidence="9">
    <location>
        <position position="136"/>
    </location>
</feature>
<dbReference type="InterPro" id="IPR024711">
    <property type="entry name" value="Catalase_clade1/3"/>
</dbReference>
<evidence type="ECO:0000256" key="7">
    <source>
        <dbReference type="ARBA" id="ARBA00023324"/>
    </source>
</evidence>
<dbReference type="EMBL" id="RSCE01000009">
    <property type="protein sequence ID" value="RSH79602.1"/>
    <property type="molecule type" value="Genomic_DNA"/>
</dbReference>
<evidence type="ECO:0000256" key="1">
    <source>
        <dbReference type="ARBA" id="ARBA00005329"/>
    </source>
</evidence>
<evidence type="ECO:0000256" key="4">
    <source>
        <dbReference type="ARBA" id="ARBA00022723"/>
    </source>
</evidence>
<dbReference type="GeneID" id="39593795"/>
<dbReference type="GO" id="GO:0004096">
    <property type="term" value="F:catalase activity"/>
    <property type="evidence" value="ECO:0007669"/>
    <property type="project" value="UniProtKB-EC"/>
</dbReference>
<dbReference type="Pfam" id="PF06628">
    <property type="entry name" value="Catalase-rel"/>
    <property type="match status" value="1"/>
</dbReference>
<dbReference type="OrthoDB" id="6880011at2759"/>
<dbReference type="InterPro" id="IPR011614">
    <property type="entry name" value="Catalase_core"/>
</dbReference>
<dbReference type="GO" id="GO:0042744">
    <property type="term" value="P:hydrogen peroxide catabolic process"/>
    <property type="evidence" value="ECO:0007669"/>
    <property type="project" value="UniProtKB-KW"/>
</dbReference>
<dbReference type="RefSeq" id="XP_028474711.1">
    <property type="nucleotide sequence ID" value="XM_028624543.1"/>
</dbReference>
<feature type="domain" description="Catalase core" evidence="11">
    <location>
        <begin position="12"/>
        <end position="401"/>
    </location>
</feature>
<evidence type="ECO:0000256" key="2">
    <source>
        <dbReference type="ARBA" id="ARBA00022559"/>
    </source>
</evidence>
<evidence type="ECO:0000256" key="8">
    <source>
        <dbReference type="ARBA" id="ARBA00044729"/>
    </source>
</evidence>
<dbReference type="GO" id="GO:0005777">
    <property type="term" value="C:peroxisome"/>
    <property type="evidence" value="ECO:0007669"/>
    <property type="project" value="TreeGrafter"/>
</dbReference>
<evidence type="ECO:0000313" key="12">
    <source>
        <dbReference type="EMBL" id="RSH79602.1"/>
    </source>
</evidence>
<protein>
    <recommendedName>
        <fullName evidence="11">Catalase core domain-containing protein</fullName>
    </recommendedName>
</protein>
<dbReference type="Pfam" id="PF00199">
    <property type="entry name" value="Catalase"/>
    <property type="match status" value="1"/>
</dbReference>
<dbReference type="GO" id="GO:0005739">
    <property type="term" value="C:mitochondrion"/>
    <property type="evidence" value="ECO:0007669"/>
    <property type="project" value="TreeGrafter"/>
</dbReference>
<keyword evidence="4 10" id="KW-0479">Metal-binding</keyword>
<evidence type="ECO:0000313" key="13">
    <source>
        <dbReference type="Proteomes" id="UP000279236"/>
    </source>
</evidence>
<dbReference type="GO" id="GO:0020037">
    <property type="term" value="F:heme binding"/>
    <property type="evidence" value="ECO:0007669"/>
    <property type="project" value="InterPro"/>
</dbReference>
<name>A0A427XLE2_9TREE</name>
<evidence type="ECO:0000256" key="6">
    <source>
        <dbReference type="ARBA" id="ARBA00023004"/>
    </source>
</evidence>